<evidence type="ECO:0000256" key="2">
    <source>
        <dbReference type="SAM" id="Phobius"/>
    </source>
</evidence>
<comment type="caution">
    <text evidence="3">The sequence shown here is derived from an EMBL/GenBank/DDBJ whole genome shotgun (WGS) entry which is preliminary data.</text>
</comment>
<gene>
    <name evidence="3" type="ORF">KI809_12035</name>
</gene>
<dbReference type="RefSeq" id="WP_214171790.1">
    <property type="nucleotide sequence ID" value="NZ_JAHCVJ010000004.1"/>
</dbReference>
<keyword evidence="2" id="KW-0472">Membrane</keyword>
<protein>
    <submittedName>
        <fullName evidence="3">TonB C-terminal domain-containing protein</fullName>
    </submittedName>
</protein>
<evidence type="ECO:0000313" key="3">
    <source>
        <dbReference type="EMBL" id="MBT0665026.1"/>
    </source>
</evidence>
<dbReference type="SUPFAM" id="SSF74653">
    <property type="entry name" value="TolA/TonB C-terminal domain"/>
    <property type="match status" value="1"/>
</dbReference>
<reference evidence="3 4" key="1">
    <citation type="submission" date="2021-05" db="EMBL/GenBank/DDBJ databases">
        <title>The draft genome of Geobacter pelophilus DSM 12255.</title>
        <authorList>
            <person name="Xu Z."/>
            <person name="Masuda Y."/>
            <person name="Itoh H."/>
            <person name="Senoo K."/>
        </authorList>
    </citation>
    <scope>NUCLEOTIDE SEQUENCE [LARGE SCALE GENOMIC DNA]</scope>
    <source>
        <strain evidence="3 4">DSM 12255</strain>
    </source>
</reference>
<feature type="region of interest" description="Disordered" evidence="1">
    <location>
        <begin position="97"/>
        <end position="116"/>
    </location>
</feature>
<evidence type="ECO:0000256" key="1">
    <source>
        <dbReference type="SAM" id="MobiDB-lite"/>
    </source>
</evidence>
<sequence>MISPIKRSDHGLLTVLPVSLLLHVTIYGLFVWLHFFPSASFKEAPVYYVDMVNLPVESPQHGSPAAEGNEPAPPPPVKTAAPEMKLPVKDTGKAKAAAKGAKPVLSPKQPVEESSKDFEERLARLERATDARHEAAAMEALRKKAISRGKGQAGMPGGIGTEAGSDYASYIRSRLVDAFKTTIAYQDKSPRTVVVLTIDRNGKVIKRRNESSTGDRLFEDSVNRAIVKAEKDFRPPPGGGTFEYGFIFTAQGVGKQ</sequence>
<dbReference type="Gene3D" id="3.30.1150.10">
    <property type="match status" value="1"/>
</dbReference>
<dbReference type="EMBL" id="JAHCVJ010000004">
    <property type="protein sequence ID" value="MBT0665026.1"/>
    <property type="molecule type" value="Genomic_DNA"/>
</dbReference>
<organism evidence="3 4">
    <name type="scientific">Geoanaerobacter pelophilus</name>
    <dbReference type="NCBI Taxonomy" id="60036"/>
    <lineage>
        <taxon>Bacteria</taxon>
        <taxon>Pseudomonadati</taxon>
        <taxon>Thermodesulfobacteriota</taxon>
        <taxon>Desulfuromonadia</taxon>
        <taxon>Geobacterales</taxon>
        <taxon>Geobacteraceae</taxon>
        <taxon>Geoanaerobacter</taxon>
    </lineage>
</organism>
<keyword evidence="4" id="KW-1185">Reference proteome</keyword>
<feature type="transmembrane region" description="Helical" evidence="2">
    <location>
        <begin position="12"/>
        <end position="35"/>
    </location>
</feature>
<dbReference type="Proteomes" id="UP000811899">
    <property type="component" value="Unassembled WGS sequence"/>
</dbReference>
<keyword evidence="2" id="KW-1133">Transmembrane helix</keyword>
<evidence type="ECO:0000313" key="4">
    <source>
        <dbReference type="Proteomes" id="UP000811899"/>
    </source>
</evidence>
<dbReference type="Pfam" id="PF13103">
    <property type="entry name" value="TonB_2"/>
    <property type="match status" value="1"/>
</dbReference>
<accession>A0AAW4L211</accession>
<feature type="region of interest" description="Disordered" evidence="1">
    <location>
        <begin position="59"/>
        <end position="82"/>
    </location>
</feature>
<dbReference type="AlphaFoldDB" id="A0AAW4L211"/>
<name>A0AAW4L211_9BACT</name>
<proteinExistence type="predicted"/>
<keyword evidence="2" id="KW-0812">Transmembrane</keyword>